<dbReference type="Proteomes" id="UP001163550">
    <property type="component" value="Chromosome"/>
</dbReference>
<feature type="domain" description="Resolvase/invertase-type recombinase catalytic" evidence="2">
    <location>
        <begin position="10"/>
        <end position="161"/>
    </location>
</feature>
<dbReference type="Pfam" id="PF13408">
    <property type="entry name" value="Zn_ribbon_recom"/>
    <property type="match status" value="1"/>
</dbReference>
<organism evidence="4 5">
    <name type="scientific">Acetobacterium wieringae</name>
    <dbReference type="NCBI Taxonomy" id="52694"/>
    <lineage>
        <taxon>Bacteria</taxon>
        <taxon>Bacillati</taxon>
        <taxon>Bacillota</taxon>
        <taxon>Clostridia</taxon>
        <taxon>Eubacteriales</taxon>
        <taxon>Eubacteriaceae</taxon>
        <taxon>Acetobacterium</taxon>
    </lineage>
</organism>
<dbReference type="Gene3D" id="3.40.50.1390">
    <property type="entry name" value="Resolvase, N-terminal catalytic domain"/>
    <property type="match status" value="1"/>
</dbReference>
<dbReference type="InterPro" id="IPR025827">
    <property type="entry name" value="Zn_ribbon_recom_dom"/>
</dbReference>
<proteinExistence type="predicted"/>
<accession>A0ABY6HDI2</accession>
<dbReference type="PANTHER" id="PTHR30461:SF23">
    <property type="entry name" value="DNA RECOMBINASE-RELATED"/>
    <property type="match status" value="1"/>
</dbReference>
<keyword evidence="5" id="KW-1185">Reference proteome</keyword>
<dbReference type="PANTHER" id="PTHR30461">
    <property type="entry name" value="DNA-INVERTASE FROM LAMBDOID PROPHAGE"/>
    <property type="match status" value="1"/>
</dbReference>
<dbReference type="Gene3D" id="3.90.1750.20">
    <property type="entry name" value="Putative Large Serine Recombinase, Chain B, Domain 2"/>
    <property type="match status" value="1"/>
</dbReference>
<evidence type="ECO:0000313" key="4">
    <source>
        <dbReference type="EMBL" id="UYO62370.1"/>
    </source>
</evidence>
<sequence>MSKSEKNTNTAVVYARFSSKMQNDGASIDLQMDACKEFAARNGYTIVRNYVDEAISGTKEDQRVQFMQMIADAENHEFSTVLVYKYNRFARNLRLQMKYEDLLDQYGVALVAVTENYGMSHQAELLKMISAWSAENDVIQISENVLRGQKSRAKECRHCGGQPPLGYDVDPETKHLVLASNTDEITAVKIIFEMRSKGYTYKEISDALTKAGVNSTKKGQPITKTTMLSILKNEKYKGIFVFNKSVPKDKHGKRNGHRKKNDAEIIRIPAGCPAIIDETMFESAQQIRKNPNASAGRARAKRHYLLSGLLQCSCGASYSAHYRNERPGHKSYANYICSGQHRDSQVKCQNRGIEMTTLDSIVLDLVQKVLLQNTQSLTDYLNKSRSEKYQNLDSQIQSLQRKVLECNKKIKNLSTAIADGLYDQMLEAQLKDLIESKNTLNNQINELQAISETKPVSHETLKEKLSEISSFMQSNNIRDVQMAISAIIEKIIIHPENVEIFLKIPVAESENTSSYVVNQSVSRDQITDKQYDGSYLPVPDASEKVQYPNTIGA</sequence>
<dbReference type="InterPro" id="IPR036162">
    <property type="entry name" value="Resolvase-like_N_sf"/>
</dbReference>
<feature type="domain" description="Recombinase" evidence="3">
    <location>
        <begin position="164"/>
        <end position="294"/>
    </location>
</feature>
<dbReference type="SUPFAM" id="SSF53041">
    <property type="entry name" value="Resolvase-like"/>
    <property type="match status" value="1"/>
</dbReference>
<name>A0ABY6HDI2_9FIRM</name>
<evidence type="ECO:0000313" key="5">
    <source>
        <dbReference type="Proteomes" id="UP001163550"/>
    </source>
</evidence>
<reference evidence="4" key="1">
    <citation type="submission" date="2021-11" db="EMBL/GenBank/DDBJ databases">
        <title>Isoprene-degrading acetogen.</title>
        <authorList>
            <person name="Yang Y."/>
            <person name="Jin H."/>
            <person name="Yan J."/>
        </authorList>
    </citation>
    <scope>NUCLEOTIDE SEQUENCE</scope>
    <source>
        <strain evidence="4">Berkeley</strain>
    </source>
</reference>
<dbReference type="PROSITE" id="PS51736">
    <property type="entry name" value="RECOMBINASES_3"/>
    <property type="match status" value="1"/>
</dbReference>
<dbReference type="Pfam" id="PF00239">
    <property type="entry name" value="Resolvase"/>
    <property type="match status" value="1"/>
</dbReference>
<dbReference type="InterPro" id="IPR006119">
    <property type="entry name" value="Resolv_N"/>
</dbReference>
<dbReference type="RefSeq" id="WP_228878098.1">
    <property type="nucleotide sequence ID" value="NZ_CABIIK010000004.1"/>
</dbReference>
<gene>
    <name evidence="4" type="ORF">LNN31_16500</name>
</gene>
<dbReference type="InterPro" id="IPR038109">
    <property type="entry name" value="DNA_bind_recomb_sf"/>
</dbReference>
<evidence type="ECO:0000259" key="2">
    <source>
        <dbReference type="PROSITE" id="PS51736"/>
    </source>
</evidence>
<dbReference type="InterPro" id="IPR050639">
    <property type="entry name" value="SSR_resolvase"/>
</dbReference>
<dbReference type="CDD" id="cd00338">
    <property type="entry name" value="Ser_Recombinase"/>
    <property type="match status" value="1"/>
</dbReference>
<keyword evidence="1" id="KW-0175">Coiled coil</keyword>
<dbReference type="Pfam" id="PF07508">
    <property type="entry name" value="Recombinase"/>
    <property type="match status" value="1"/>
</dbReference>
<dbReference type="PROSITE" id="PS51737">
    <property type="entry name" value="RECOMBINASE_DNA_BIND"/>
    <property type="match status" value="1"/>
</dbReference>
<feature type="coiled-coil region" evidence="1">
    <location>
        <begin position="382"/>
        <end position="450"/>
    </location>
</feature>
<evidence type="ECO:0000256" key="1">
    <source>
        <dbReference type="SAM" id="Coils"/>
    </source>
</evidence>
<dbReference type="InterPro" id="IPR011109">
    <property type="entry name" value="DNA_bind_recombinase_dom"/>
</dbReference>
<evidence type="ECO:0000259" key="3">
    <source>
        <dbReference type="PROSITE" id="PS51737"/>
    </source>
</evidence>
<protein>
    <submittedName>
        <fullName evidence="4">Recombinase family protein</fullName>
    </submittedName>
</protein>
<dbReference type="EMBL" id="CP087994">
    <property type="protein sequence ID" value="UYO62370.1"/>
    <property type="molecule type" value="Genomic_DNA"/>
</dbReference>
<dbReference type="SMART" id="SM00857">
    <property type="entry name" value="Resolvase"/>
    <property type="match status" value="1"/>
</dbReference>